<keyword evidence="5" id="KW-0472">Membrane</keyword>
<evidence type="ECO:0000256" key="2">
    <source>
        <dbReference type="ARBA" id="ARBA00022670"/>
    </source>
</evidence>
<feature type="transmembrane region" description="Helical" evidence="5">
    <location>
        <begin position="7"/>
        <end position="28"/>
    </location>
</feature>
<dbReference type="SUPFAM" id="SSF54001">
    <property type="entry name" value="Cysteine proteinases"/>
    <property type="match status" value="1"/>
</dbReference>
<feature type="domain" description="NlpC/P60" evidence="6">
    <location>
        <begin position="58"/>
        <end position="182"/>
    </location>
</feature>
<keyword evidence="4" id="KW-0788">Thiol protease</keyword>
<evidence type="ECO:0000256" key="1">
    <source>
        <dbReference type="ARBA" id="ARBA00007074"/>
    </source>
</evidence>
<name>A0ABW4JCS8_9BACL</name>
<gene>
    <name evidence="7" type="ORF">ACFSB2_01880</name>
</gene>
<dbReference type="InterPro" id="IPR051202">
    <property type="entry name" value="Peptidase_C40"/>
</dbReference>
<dbReference type="EMBL" id="JBHUCX010000005">
    <property type="protein sequence ID" value="MFD1673473.1"/>
    <property type="molecule type" value="Genomic_DNA"/>
</dbReference>
<dbReference type="RefSeq" id="WP_377940882.1">
    <property type="nucleotide sequence ID" value="NZ_JBHUCX010000005.1"/>
</dbReference>
<comment type="similarity">
    <text evidence="1">Belongs to the peptidase C40 family.</text>
</comment>
<dbReference type="PANTHER" id="PTHR47053:SF1">
    <property type="entry name" value="MUREIN DD-ENDOPEPTIDASE MEPH-RELATED"/>
    <property type="match status" value="1"/>
</dbReference>
<dbReference type="InterPro" id="IPR000064">
    <property type="entry name" value="NLP_P60_dom"/>
</dbReference>
<accession>A0ABW4JCS8</accession>
<reference evidence="8" key="1">
    <citation type="journal article" date="2019" name="Int. J. Syst. Evol. Microbiol.">
        <title>The Global Catalogue of Microorganisms (GCM) 10K type strain sequencing project: providing services to taxonomists for standard genome sequencing and annotation.</title>
        <authorList>
            <consortium name="The Broad Institute Genomics Platform"/>
            <consortium name="The Broad Institute Genome Sequencing Center for Infectious Disease"/>
            <person name="Wu L."/>
            <person name="Ma J."/>
        </authorList>
    </citation>
    <scope>NUCLEOTIDE SEQUENCE [LARGE SCALE GENOMIC DNA]</scope>
    <source>
        <strain evidence="8">CGMCC 1.12286</strain>
    </source>
</reference>
<evidence type="ECO:0000256" key="5">
    <source>
        <dbReference type="SAM" id="Phobius"/>
    </source>
</evidence>
<comment type="caution">
    <text evidence="7">The sequence shown here is derived from an EMBL/GenBank/DDBJ whole genome shotgun (WGS) entry which is preliminary data.</text>
</comment>
<keyword evidence="3" id="KW-0378">Hydrolase</keyword>
<dbReference type="PROSITE" id="PS51935">
    <property type="entry name" value="NLPC_P60"/>
    <property type="match status" value="1"/>
</dbReference>
<keyword evidence="8" id="KW-1185">Reference proteome</keyword>
<proteinExistence type="inferred from homology"/>
<dbReference type="Pfam" id="PF00877">
    <property type="entry name" value="NLPC_P60"/>
    <property type="match status" value="1"/>
</dbReference>
<evidence type="ECO:0000313" key="7">
    <source>
        <dbReference type="EMBL" id="MFD1673473.1"/>
    </source>
</evidence>
<evidence type="ECO:0000256" key="3">
    <source>
        <dbReference type="ARBA" id="ARBA00022801"/>
    </source>
</evidence>
<dbReference type="Gene3D" id="3.90.1720.10">
    <property type="entry name" value="endopeptidase domain like (from Nostoc punctiforme)"/>
    <property type="match status" value="1"/>
</dbReference>
<dbReference type="PANTHER" id="PTHR47053">
    <property type="entry name" value="MUREIN DD-ENDOPEPTIDASE MEPH-RELATED"/>
    <property type="match status" value="1"/>
</dbReference>
<evidence type="ECO:0000313" key="8">
    <source>
        <dbReference type="Proteomes" id="UP001597079"/>
    </source>
</evidence>
<protein>
    <submittedName>
        <fullName evidence="7">C40 family peptidase</fullName>
    </submittedName>
</protein>
<keyword evidence="2" id="KW-0645">Protease</keyword>
<dbReference type="Proteomes" id="UP001597079">
    <property type="component" value="Unassembled WGS sequence"/>
</dbReference>
<sequence>MDTRYKMVASGVSGGAIVIIAFVLFNLWHSWSPQPAKAEHQQVSEETSVNPGSVIIKSVPTQPTDTAQQNDVTSEVQQLLQNPSTSFDASGFVQYVYAQVGVQLPRTIAEQAQVGTLIDNPNQLEKGDLVFFDLNGGKNSATFDGIYLGGNQFAAVTTHGLIAISLSDTYWIENFIYGRRIL</sequence>
<organism evidence="7 8">
    <name type="scientific">Alicyclobacillus fodiniaquatilis</name>
    <dbReference type="NCBI Taxonomy" id="1661150"/>
    <lineage>
        <taxon>Bacteria</taxon>
        <taxon>Bacillati</taxon>
        <taxon>Bacillota</taxon>
        <taxon>Bacilli</taxon>
        <taxon>Bacillales</taxon>
        <taxon>Alicyclobacillaceae</taxon>
        <taxon>Alicyclobacillus</taxon>
    </lineage>
</organism>
<evidence type="ECO:0000256" key="4">
    <source>
        <dbReference type="ARBA" id="ARBA00022807"/>
    </source>
</evidence>
<keyword evidence="5" id="KW-1133">Transmembrane helix</keyword>
<keyword evidence="5" id="KW-0812">Transmembrane</keyword>
<dbReference type="InterPro" id="IPR038765">
    <property type="entry name" value="Papain-like_cys_pep_sf"/>
</dbReference>
<evidence type="ECO:0000259" key="6">
    <source>
        <dbReference type="PROSITE" id="PS51935"/>
    </source>
</evidence>